<dbReference type="EMBL" id="VSWC01000027">
    <property type="protein sequence ID" value="KAA1110962.1"/>
    <property type="molecule type" value="Genomic_DNA"/>
</dbReference>
<protein>
    <submittedName>
        <fullName evidence="2">Uncharacterized protein</fullName>
    </submittedName>
</protein>
<dbReference type="AlphaFoldDB" id="A0A5B0QD01"/>
<reference evidence="2 3" key="1">
    <citation type="submission" date="2019-05" db="EMBL/GenBank/DDBJ databases">
        <title>Emergence of the Ug99 lineage of the wheat stem rust pathogen through somatic hybridization.</title>
        <authorList>
            <person name="Li F."/>
            <person name="Upadhyaya N.M."/>
            <person name="Sperschneider J."/>
            <person name="Matny O."/>
            <person name="Nguyen-Phuc H."/>
            <person name="Mago R."/>
            <person name="Raley C."/>
            <person name="Miller M.E."/>
            <person name="Silverstein K.A.T."/>
            <person name="Henningsen E."/>
            <person name="Hirsch C.D."/>
            <person name="Visser B."/>
            <person name="Pretorius Z.A."/>
            <person name="Steffenson B.J."/>
            <person name="Schwessinger B."/>
            <person name="Dodds P.N."/>
            <person name="Figueroa M."/>
        </authorList>
    </citation>
    <scope>NUCLEOTIDE SEQUENCE [LARGE SCALE GENOMIC DNA]</scope>
    <source>
        <strain evidence="2">21-0</strain>
    </source>
</reference>
<keyword evidence="3" id="KW-1185">Reference proteome</keyword>
<evidence type="ECO:0000256" key="1">
    <source>
        <dbReference type="SAM" id="MobiDB-lite"/>
    </source>
</evidence>
<sequence length="659" mass="75698">MLFGTISKRRHAIRLIFNVFGTVSPTKFVNLKPSECGETNRPAKRCCFSKEDFNIALGQWPSPRVSETDLENSWNTPQDHYFHSTGQATWPDFVAEGFPVPPLSPTSLRLLLQLEKNLLPNSSFANPSDDSARNPQTSSSTYDRIPMGHVGSDQAPQGSGAIFTTINQKNPKLDMEGGDFLSCIEPPSSQSVHEKSADFPRGTTRKRSAGEYLNPRDIPTGGIPKNISIAGYVSIWLLKSHYDKFCEQIDLVIHRQPINGKRKIVPHPKLGIALYQLKEDQAAIRILNLSTGSTKKRETFFGIYYTLIRWIYVLHEEYLNSCNIQTFMHTVWQEKILNWVNYEICGSDDQSYPIVGNIRLSEFKWPTKDQFRESQVKFIDYFSQGDESHALATAACLLESFKAKNPINSPDSSIKLQDDSSFSMSESFKINSQLLLNLVECKGIFSSLINHQECLIGREKIPSSCLLDFETHLKSMKGSLRNVFRSVHPKLPISAYFLRDNAETKILTVLDNTHIKRMLKPLQVVSKLRKLLKAVNHLYLRSYKYFNIKEYRYEKSRNTLFEWIIGKIISSQDSTPLFGFYKSEENLAPWEGEINKDWKGFQLIQIQLIKYLSEEEDSSTLQETAVFCLTNWYQETHPHGFDQLKQKFHLNQNEFYFQL</sequence>
<accession>A0A5B0QD01</accession>
<gene>
    <name evidence="2" type="ORF">PGT21_035020</name>
</gene>
<dbReference type="Proteomes" id="UP000324748">
    <property type="component" value="Unassembled WGS sequence"/>
</dbReference>
<feature type="region of interest" description="Disordered" evidence="1">
    <location>
        <begin position="185"/>
        <end position="215"/>
    </location>
</feature>
<evidence type="ECO:0000313" key="2">
    <source>
        <dbReference type="EMBL" id="KAA1110962.1"/>
    </source>
</evidence>
<dbReference type="OrthoDB" id="2507349at2759"/>
<proteinExistence type="predicted"/>
<comment type="caution">
    <text evidence="2">The sequence shown here is derived from an EMBL/GenBank/DDBJ whole genome shotgun (WGS) entry which is preliminary data.</text>
</comment>
<feature type="compositionally biased region" description="Polar residues" evidence="1">
    <location>
        <begin position="122"/>
        <end position="142"/>
    </location>
</feature>
<organism evidence="2 3">
    <name type="scientific">Puccinia graminis f. sp. tritici</name>
    <dbReference type="NCBI Taxonomy" id="56615"/>
    <lineage>
        <taxon>Eukaryota</taxon>
        <taxon>Fungi</taxon>
        <taxon>Dikarya</taxon>
        <taxon>Basidiomycota</taxon>
        <taxon>Pucciniomycotina</taxon>
        <taxon>Pucciniomycetes</taxon>
        <taxon>Pucciniales</taxon>
        <taxon>Pucciniaceae</taxon>
        <taxon>Puccinia</taxon>
    </lineage>
</organism>
<feature type="region of interest" description="Disordered" evidence="1">
    <location>
        <begin position="122"/>
        <end position="158"/>
    </location>
</feature>
<name>A0A5B0QD01_PUCGR</name>
<evidence type="ECO:0000313" key="3">
    <source>
        <dbReference type="Proteomes" id="UP000324748"/>
    </source>
</evidence>